<accession>A0AAJ1AUY4</accession>
<protein>
    <submittedName>
        <fullName evidence="1">Uncharacterized protein</fullName>
    </submittedName>
</protein>
<dbReference type="EMBL" id="JAJBNC010000004">
    <property type="protein sequence ID" value="MCB5492791.1"/>
    <property type="molecule type" value="Genomic_DNA"/>
</dbReference>
<comment type="caution">
    <text evidence="1">The sequence shown here is derived from an EMBL/GenBank/DDBJ whole genome shotgun (WGS) entry which is preliminary data.</text>
</comment>
<evidence type="ECO:0000313" key="1">
    <source>
        <dbReference type="EMBL" id="MCB5492791.1"/>
    </source>
</evidence>
<reference evidence="1" key="1">
    <citation type="submission" date="2021-10" db="EMBL/GenBank/DDBJ databases">
        <title>Collection of gut derived symbiotic bacterial strains cultured from healthy donors.</title>
        <authorList>
            <person name="Lin H."/>
            <person name="Littmann E."/>
            <person name="Claire K."/>
            <person name="Pamer E."/>
        </authorList>
    </citation>
    <scope>NUCLEOTIDE SEQUENCE</scope>
    <source>
        <strain evidence="1">MSK.23.4</strain>
    </source>
</reference>
<evidence type="ECO:0000313" key="2">
    <source>
        <dbReference type="Proteomes" id="UP001297422"/>
    </source>
</evidence>
<gene>
    <name evidence="1" type="ORF">LIQ10_03400</name>
</gene>
<proteinExistence type="predicted"/>
<name>A0AAJ1AUY4_MEDGN</name>
<dbReference type="Proteomes" id="UP001297422">
    <property type="component" value="Unassembled WGS sequence"/>
</dbReference>
<dbReference type="AlphaFoldDB" id="A0AAJ1AUY4"/>
<organism evidence="1 2">
    <name type="scientific">Mediterraneibacter gnavus</name>
    <name type="common">Ruminococcus gnavus</name>
    <dbReference type="NCBI Taxonomy" id="33038"/>
    <lineage>
        <taxon>Bacteria</taxon>
        <taxon>Bacillati</taxon>
        <taxon>Bacillota</taxon>
        <taxon>Clostridia</taxon>
        <taxon>Lachnospirales</taxon>
        <taxon>Lachnospiraceae</taxon>
        <taxon>Mediterraneibacter</taxon>
    </lineage>
</organism>
<dbReference type="RefSeq" id="WP_173878616.1">
    <property type="nucleotide sequence ID" value="NZ_BAABSA010000018.1"/>
</dbReference>
<sequence>MDKKMIDDAIGFEIPEELYENAVISARKKLQSLIQRFGDCNGVRRTPGYLAELVIEAIKSELLTKYTLTMAIADQAHEN</sequence>